<keyword evidence="3" id="KW-1185">Reference proteome</keyword>
<accession>A0ABT6V865</accession>
<evidence type="ECO:0000259" key="1">
    <source>
        <dbReference type="Pfam" id="PF19512"/>
    </source>
</evidence>
<evidence type="ECO:0000313" key="2">
    <source>
        <dbReference type="EMBL" id="MDI5894399.1"/>
    </source>
</evidence>
<dbReference type="Pfam" id="PF19512">
    <property type="entry name" value="DUF6046"/>
    <property type="match status" value="1"/>
</dbReference>
<comment type="caution">
    <text evidence="2">The sequence shown here is derived from an EMBL/GenBank/DDBJ whole genome shotgun (WGS) entry which is preliminary data.</text>
</comment>
<dbReference type="InterPro" id="IPR046109">
    <property type="entry name" value="DUF6046"/>
</dbReference>
<evidence type="ECO:0000313" key="3">
    <source>
        <dbReference type="Proteomes" id="UP001243403"/>
    </source>
</evidence>
<name>A0ABT6V865_9FLAO</name>
<dbReference type="RefSeq" id="WP_282715890.1">
    <property type="nucleotide sequence ID" value="NZ_JASCRZ010000002.1"/>
</dbReference>
<proteinExistence type="predicted"/>
<feature type="domain" description="DUF6046" evidence="1">
    <location>
        <begin position="80"/>
        <end position="197"/>
    </location>
</feature>
<dbReference type="EMBL" id="JASCRZ010000002">
    <property type="protein sequence ID" value="MDI5894399.1"/>
    <property type="molecule type" value="Genomic_DNA"/>
</dbReference>
<sequence length="200" mass="23105">MSSYNFNFQELFKNTFNFNIGYVGTAIVDTYTNSFEGIQVLEEKKPLQLVSQTGVHVWDYVKLLPKIIEGTGERFDGYDFPFECVVEAILTKKIVVTDIFGADGEVEELMGLNDYAITIKGIIINYQSDDYPEFEFRRLRYVCELKDTMLEVEGTFLNMLNINHLSIHTFKPIPTPGYKNMQAFEIECRSKRPFKINSLS</sequence>
<organism evidence="2 3">
    <name type="scientific">Flavobacterium algoritolerans</name>
    <dbReference type="NCBI Taxonomy" id="3041254"/>
    <lineage>
        <taxon>Bacteria</taxon>
        <taxon>Pseudomonadati</taxon>
        <taxon>Bacteroidota</taxon>
        <taxon>Flavobacteriia</taxon>
        <taxon>Flavobacteriales</taxon>
        <taxon>Flavobacteriaceae</taxon>
        <taxon>Flavobacterium</taxon>
    </lineage>
</organism>
<gene>
    <name evidence="2" type="ORF">QLS65_05815</name>
</gene>
<protein>
    <submittedName>
        <fullName evidence="2">DUF6046 domain-containing protein</fullName>
    </submittedName>
</protein>
<dbReference type="Proteomes" id="UP001243403">
    <property type="component" value="Unassembled WGS sequence"/>
</dbReference>
<reference evidence="2 3" key="1">
    <citation type="submission" date="2023-04" db="EMBL/GenBank/DDBJ databases">
        <title>Two novel species of Flavobacterium.</title>
        <authorList>
            <person name="Liu Q."/>
            <person name="Xin Y.-H."/>
        </authorList>
    </citation>
    <scope>NUCLEOTIDE SEQUENCE [LARGE SCALE GENOMIC DNA]</scope>
    <source>
        <strain evidence="2 3">LB1P51</strain>
    </source>
</reference>